<feature type="compositionally biased region" description="Acidic residues" evidence="3">
    <location>
        <begin position="124"/>
        <end position="133"/>
    </location>
</feature>
<dbReference type="Pfam" id="PF09431">
    <property type="entry name" value="SPIN90_LRD"/>
    <property type="match status" value="1"/>
</dbReference>
<evidence type="ECO:0000313" key="6">
    <source>
        <dbReference type="Proteomes" id="UP000728032"/>
    </source>
</evidence>
<keyword evidence="6" id="KW-1185">Reference proteome</keyword>
<keyword evidence="1 2" id="KW-0728">SH3 domain</keyword>
<reference evidence="5" key="1">
    <citation type="submission" date="2020-11" db="EMBL/GenBank/DDBJ databases">
        <authorList>
            <person name="Tran Van P."/>
        </authorList>
    </citation>
    <scope>NUCLEOTIDE SEQUENCE</scope>
</reference>
<dbReference type="EMBL" id="CAJPVJ010002888">
    <property type="protein sequence ID" value="CAG2166921.1"/>
    <property type="molecule type" value="Genomic_DNA"/>
</dbReference>
<evidence type="ECO:0000256" key="2">
    <source>
        <dbReference type="PROSITE-ProRule" id="PRU00192"/>
    </source>
</evidence>
<accession>A0A7R9LTW1</accession>
<evidence type="ECO:0000259" key="4">
    <source>
        <dbReference type="PROSITE" id="PS50002"/>
    </source>
</evidence>
<dbReference type="SMART" id="SM00326">
    <property type="entry name" value="SH3"/>
    <property type="match status" value="1"/>
</dbReference>
<dbReference type="AlphaFoldDB" id="A0A7R9LTW1"/>
<organism evidence="5">
    <name type="scientific">Oppiella nova</name>
    <dbReference type="NCBI Taxonomy" id="334625"/>
    <lineage>
        <taxon>Eukaryota</taxon>
        <taxon>Metazoa</taxon>
        <taxon>Ecdysozoa</taxon>
        <taxon>Arthropoda</taxon>
        <taxon>Chelicerata</taxon>
        <taxon>Arachnida</taxon>
        <taxon>Acari</taxon>
        <taxon>Acariformes</taxon>
        <taxon>Sarcoptiformes</taxon>
        <taxon>Oribatida</taxon>
        <taxon>Brachypylina</taxon>
        <taxon>Oppioidea</taxon>
        <taxon>Oppiidae</taxon>
        <taxon>Oppiella</taxon>
    </lineage>
</organism>
<evidence type="ECO:0000256" key="3">
    <source>
        <dbReference type="SAM" id="MobiDB-lite"/>
    </source>
</evidence>
<feature type="compositionally biased region" description="Basic and acidic residues" evidence="3">
    <location>
        <begin position="137"/>
        <end position="146"/>
    </location>
</feature>
<sequence length="525" mass="60215">MTTILRSVFEYESNDTKVLNFKVDEKFIVIKETKPYDWVYCVNTLGQLGYVPKDYVVAEQRIPESDLLALIDSIAQQLDSKHNDPNAITDRQVKHAQIKLAQIRCEVVQMIFKKKTPEVIPEVDTNESEEETQCVDQLKEEKSVDKLEDDTPMSKGLETNCISSKPKVKSDRGLETKGPEVLDSAKSVQMCDSLIPELIERVRVTSDLNHNMCVLTVKTVIQCLSERIPEWSGDCLNIIKELSKNTDNPNVLVQSSDLVNLKSVFRKLWFCKNDEQQRNNPIHRDEEIIKQYLEDLLQIISNANPALIKDEICGQNYERIDMLVAYYQMETRRSLRMKLYSIFICLISLFEDMVSDFMLTSVLPSELAAEMQHYVDDTERWCSAALVFTAIFSTGHKPPINIYSHINEKFISEELDLIECMDSHGNRINSQISAENSIAPLLAFNIHFDNPSENLVLKALSNRQNASQLTENLISYLNWEEDITNVCAGSRQTDRQQLEAKPNSALKLLIEMFANPITSKLFYYK</sequence>
<feature type="region of interest" description="Disordered" evidence="3">
    <location>
        <begin position="122"/>
        <end position="161"/>
    </location>
</feature>
<dbReference type="GO" id="GO:0071933">
    <property type="term" value="F:Arp2/3 complex binding"/>
    <property type="evidence" value="ECO:0007669"/>
    <property type="project" value="TreeGrafter"/>
</dbReference>
<dbReference type="PROSITE" id="PS50002">
    <property type="entry name" value="SH3"/>
    <property type="match status" value="1"/>
</dbReference>
<gene>
    <name evidence="5" type="ORF">ONB1V03_LOCUS6436</name>
</gene>
<evidence type="ECO:0000313" key="5">
    <source>
        <dbReference type="EMBL" id="CAD7647807.1"/>
    </source>
</evidence>
<protein>
    <recommendedName>
        <fullName evidence="4">SH3 domain-containing protein</fullName>
    </recommendedName>
</protein>
<proteinExistence type="predicted"/>
<dbReference type="GO" id="GO:0006897">
    <property type="term" value="P:endocytosis"/>
    <property type="evidence" value="ECO:0007669"/>
    <property type="project" value="TreeGrafter"/>
</dbReference>
<dbReference type="SUPFAM" id="SSF50044">
    <property type="entry name" value="SH3-domain"/>
    <property type="match status" value="1"/>
</dbReference>
<evidence type="ECO:0000256" key="1">
    <source>
        <dbReference type="ARBA" id="ARBA00022443"/>
    </source>
</evidence>
<dbReference type="Pfam" id="PF07653">
    <property type="entry name" value="SH3_2"/>
    <property type="match status" value="1"/>
</dbReference>
<feature type="domain" description="SH3" evidence="4">
    <location>
        <begin position="1"/>
        <end position="61"/>
    </location>
</feature>
<dbReference type="PANTHER" id="PTHR13357:SF1">
    <property type="entry name" value="NCK-INTERACTING PROTEIN WITH SH3 DOMAIN"/>
    <property type="match status" value="1"/>
</dbReference>
<dbReference type="PANTHER" id="PTHR13357">
    <property type="entry name" value="SH3 ADAPTER PROTEIN SPIN90 NCK INTERACTING PROTEIN WITH SH3 DOMAIN"/>
    <property type="match status" value="1"/>
</dbReference>
<dbReference type="EMBL" id="OC917713">
    <property type="protein sequence ID" value="CAD7647807.1"/>
    <property type="molecule type" value="Genomic_DNA"/>
</dbReference>
<name>A0A7R9LTW1_9ACAR</name>
<dbReference type="Proteomes" id="UP000728032">
    <property type="component" value="Unassembled WGS sequence"/>
</dbReference>
<dbReference type="InterPro" id="IPR018556">
    <property type="entry name" value="SPIN90/Ldb17_LRD"/>
</dbReference>
<dbReference type="InterPro" id="IPR036028">
    <property type="entry name" value="SH3-like_dom_sf"/>
</dbReference>
<dbReference type="InterPro" id="IPR030125">
    <property type="entry name" value="SPIN90/Ldb17"/>
</dbReference>
<dbReference type="InterPro" id="IPR001452">
    <property type="entry name" value="SH3_domain"/>
</dbReference>
<dbReference type="Gene3D" id="2.30.30.40">
    <property type="entry name" value="SH3 Domains"/>
    <property type="match status" value="1"/>
</dbReference>
<dbReference type="OrthoDB" id="445362at2759"/>